<reference evidence="1" key="2">
    <citation type="submission" date="2020-11" db="EMBL/GenBank/DDBJ databases">
        <authorList>
            <person name="McCartney M.A."/>
            <person name="Auch B."/>
            <person name="Kono T."/>
            <person name="Mallez S."/>
            <person name="Becker A."/>
            <person name="Gohl D.M."/>
            <person name="Silverstein K.A.T."/>
            <person name="Koren S."/>
            <person name="Bechman K.B."/>
            <person name="Herman A."/>
            <person name="Abrahante J.E."/>
            <person name="Garbe J."/>
        </authorList>
    </citation>
    <scope>NUCLEOTIDE SEQUENCE</scope>
    <source>
        <strain evidence="1">Duluth1</strain>
        <tissue evidence="1">Whole animal</tissue>
    </source>
</reference>
<reference evidence="1" key="1">
    <citation type="journal article" date="2019" name="bioRxiv">
        <title>The Genome of the Zebra Mussel, Dreissena polymorpha: A Resource for Invasive Species Research.</title>
        <authorList>
            <person name="McCartney M.A."/>
            <person name="Auch B."/>
            <person name="Kono T."/>
            <person name="Mallez S."/>
            <person name="Zhang Y."/>
            <person name="Obille A."/>
            <person name="Becker A."/>
            <person name="Abrahante J.E."/>
            <person name="Garbe J."/>
            <person name="Badalamenti J.P."/>
            <person name="Herman A."/>
            <person name="Mangelson H."/>
            <person name="Liachko I."/>
            <person name="Sullivan S."/>
            <person name="Sone E.D."/>
            <person name="Koren S."/>
            <person name="Silverstein K.A.T."/>
            <person name="Beckman K.B."/>
            <person name="Gohl D.M."/>
        </authorList>
    </citation>
    <scope>NUCLEOTIDE SEQUENCE</scope>
    <source>
        <strain evidence="1">Duluth1</strain>
        <tissue evidence="1">Whole animal</tissue>
    </source>
</reference>
<dbReference type="AlphaFoldDB" id="A0A9D4M2F9"/>
<proteinExistence type="predicted"/>
<evidence type="ECO:0000313" key="1">
    <source>
        <dbReference type="EMBL" id="KAH3868119.1"/>
    </source>
</evidence>
<evidence type="ECO:0000313" key="2">
    <source>
        <dbReference type="Proteomes" id="UP000828390"/>
    </source>
</evidence>
<comment type="caution">
    <text evidence="1">The sequence shown here is derived from an EMBL/GenBank/DDBJ whole genome shotgun (WGS) entry which is preliminary data.</text>
</comment>
<protein>
    <submittedName>
        <fullName evidence="1">Uncharacterized protein</fullName>
    </submittedName>
</protein>
<dbReference type="Proteomes" id="UP000828390">
    <property type="component" value="Unassembled WGS sequence"/>
</dbReference>
<name>A0A9D4M2F9_DREPO</name>
<gene>
    <name evidence="1" type="ORF">DPMN_031258</name>
</gene>
<keyword evidence="2" id="KW-1185">Reference proteome</keyword>
<accession>A0A9D4M2F9</accession>
<dbReference type="EMBL" id="JAIWYP010000002">
    <property type="protein sequence ID" value="KAH3868119.1"/>
    <property type="molecule type" value="Genomic_DNA"/>
</dbReference>
<organism evidence="1 2">
    <name type="scientific">Dreissena polymorpha</name>
    <name type="common">Zebra mussel</name>
    <name type="synonym">Mytilus polymorpha</name>
    <dbReference type="NCBI Taxonomy" id="45954"/>
    <lineage>
        <taxon>Eukaryota</taxon>
        <taxon>Metazoa</taxon>
        <taxon>Spiralia</taxon>
        <taxon>Lophotrochozoa</taxon>
        <taxon>Mollusca</taxon>
        <taxon>Bivalvia</taxon>
        <taxon>Autobranchia</taxon>
        <taxon>Heteroconchia</taxon>
        <taxon>Euheterodonta</taxon>
        <taxon>Imparidentia</taxon>
        <taxon>Neoheterodontei</taxon>
        <taxon>Myida</taxon>
        <taxon>Dreissenoidea</taxon>
        <taxon>Dreissenidae</taxon>
        <taxon>Dreissena</taxon>
    </lineage>
</organism>
<sequence>MVLEKKVDNLSMELKRLWTAIEDRNRKSEEMITKVKVKAYSVDFSIGMVNSKMAVLEKTNGRLQEDATYLQSHSMRNNQMFSEIPVFW</sequence>